<sequence length="83" mass="8989">MASKMWMGKPVLQIPGPGLAAVVIFWTEALKCGDQCLDIMLAPLYIAWKSGRHQPSKGSTATEEDHDRQEAGSANGKIIYSSV</sequence>
<reference evidence="2 3" key="1">
    <citation type="submission" date="2015-08" db="EMBL/GenBank/DDBJ databases">
        <title>Emmonsia species relationships and genome sequence.</title>
        <authorList>
            <person name="Cuomo C.A."/>
            <person name="Schwartz I.S."/>
            <person name="Kenyon C."/>
            <person name="De Hoog G.S."/>
            <person name="Govender N.P."/>
            <person name="Botha A."/>
            <person name="Moreno L."/>
            <person name="De Vries M."/>
            <person name="Munoz J.F."/>
            <person name="Stielow J.B."/>
        </authorList>
    </citation>
    <scope>NUCLEOTIDE SEQUENCE [LARGE SCALE GENOMIC DNA]</scope>
    <source>
        <strain evidence="2 3">EI222</strain>
    </source>
</reference>
<dbReference type="Proteomes" id="UP000242791">
    <property type="component" value="Unassembled WGS sequence"/>
</dbReference>
<evidence type="ECO:0000256" key="1">
    <source>
        <dbReference type="SAM" id="MobiDB-lite"/>
    </source>
</evidence>
<dbReference type="AlphaFoldDB" id="A0A1J9R5S2"/>
<organism evidence="2 3">
    <name type="scientific">Blastomyces percursus</name>
    <dbReference type="NCBI Taxonomy" id="1658174"/>
    <lineage>
        <taxon>Eukaryota</taxon>
        <taxon>Fungi</taxon>
        <taxon>Dikarya</taxon>
        <taxon>Ascomycota</taxon>
        <taxon>Pezizomycotina</taxon>
        <taxon>Eurotiomycetes</taxon>
        <taxon>Eurotiomycetidae</taxon>
        <taxon>Onygenales</taxon>
        <taxon>Ajellomycetaceae</taxon>
        <taxon>Blastomyces</taxon>
    </lineage>
</organism>
<accession>A0A1J9R5S2</accession>
<dbReference type="EMBL" id="LGTZ01000909">
    <property type="protein sequence ID" value="OJD22973.1"/>
    <property type="molecule type" value="Genomic_DNA"/>
</dbReference>
<proteinExistence type="predicted"/>
<protein>
    <submittedName>
        <fullName evidence="2">Uncharacterized protein</fullName>
    </submittedName>
</protein>
<comment type="caution">
    <text evidence="2">The sequence shown here is derived from an EMBL/GenBank/DDBJ whole genome shotgun (WGS) entry which is preliminary data.</text>
</comment>
<evidence type="ECO:0000313" key="3">
    <source>
        <dbReference type="Proteomes" id="UP000242791"/>
    </source>
</evidence>
<feature type="region of interest" description="Disordered" evidence="1">
    <location>
        <begin position="52"/>
        <end position="83"/>
    </location>
</feature>
<dbReference type="VEuPathDB" id="FungiDB:ACJ73_05677"/>
<evidence type="ECO:0000313" key="2">
    <source>
        <dbReference type="EMBL" id="OJD22973.1"/>
    </source>
</evidence>
<gene>
    <name evidence="2" type="ORF">ACJ73_05677</name>
</gene>
<keyword evidence="3" id="KW-1185">Reference proteome</keyword>
<name>A0A1J9R5S2_9EURO</name>